<dbReference type="Proteomes" id="UP001374584">
    <property type="component" value="Unassembled WGS sequence"/>
</dbReference>
<proteinExistence type="predicted"/>
<dbReference type="EMBL" id="JAYMYR010000009">
    <property type="protein sequence ID" value="KAK7342558.1"/>
    <property type="molecule type" value="Genomic_DNA"/>
</dbReference>
<reference evidence="1 2" key="1">
    <citation type="submission" date="2024-01" db="EMBL/GenBank/DDBJ databases">
        <title>The genomes of 5 underutilized Papilionoideae crops provide insights into root nodulation and disease resistanc.</title>
        <authorList>
            <person name="Jiang F."/>
        </authorList>
    </citation>
    <scope>NUCLEOTIDE SEQUENCE [LARGE SCALE GENOMIC DNA]</scope>
    <source>
        <strain evidence="1">JINMINGXINNONG_FW02</strain>
        <tissue evidence="1">Leaves</tissue>
    </source>
</reference>
<keyword evidence="2" id="KW-1185">Reference proteome</keyword>
<gene>
    <name evidence="1" type="ORF">VNO80_25513</name>
</gene>
<sequence>MIVFYLPLQVVVKSTRPGNKLNIVSIQNRLILHLLRSNNRHTLEHVNFSHLLLTEEISDFDGFIVVSNAGVDEEVSIHEPHLVAVALGDVGDKIVNVAEGGANGSEGFLRAKPGIDLELLLVVLIGDELKIKLEMFEVSH</sequence>
<name>A0AAN9QTF5_PHACN</name>
<dbReference type="AlphaFoldDB" id="A0AAN9QTF5"/>
<protein>
    <submittedName>
        <fullName evidence="1">Uncharacterized protein</fullName>
    </submittedName>
</protein>
<evidence type="ECO:0000313" key="2">
    <source>
        <dbReference type="Proteomes" id="UP001374584"/>
    </source>
</evidence>
<organism evidence="1 2">
    <name type="scientific">Phaseolus coccineus</name>
    <name type="common">Scarlet runner bean</name>
    <name type="synonym">Phaseolus multiflorus</name>
    <dbReference type="NCBI Taxonomy" id="3886"/>
    <lineage>
        <taxon>Eukaryota</taxon>
        <taxon>Viridiplantae</taxon>
        <taxon>Streptophyta</taxon>
        <taxon>Embryophyta</taxon>
        <taxon>Tracheophyta</taxon>
        <taxon>Spermatophyta</taxon>
        <taxon>Magnoliopsida</taxon>
        <taxon>eudicotyledons</taxon>
        <taxon>Gunneridae</taxon>
        <taxon>Pentapetalae</taxon>
        <taxon>rosids</taxon>
        <taxon>fabids</taxon>
        <taxon>Fabales</taxon>
        <taxon>Fabaceae</taxon>
        <taxon>Papilionoideae</taxon>
        <taxon>50 kb inversion clade</taxon>
        <taxon>NPAAA clade</taxon>
        <taxon>indigoferoid/millettioid clade</taxon>
        <taxon>Phaseoleae</taxon>
        <taxon>Phaseolus</taxon>
    </lineage>
</organism>
<accession>A0AAN9QTF5</accession>
<evidence type="ECO:0000313" key="1">
    <source>
        <dbReference type="EMBL" id="KAK7342558.1"/>
    </source>
</evidence>
<comment type="caution">
    <text evidence="1">The sequence shown here is derived from an EMBL/GenBank/DDBJ whole genome shotgun (WGS) entry which is preliminary data.</text>
</comment>